<feature type="domain" description="IclR-ED" evidence="1">
    <location>
        <begin position="1"/>
        <end position="139"/>
    </location>
</feature>
<organism evidence="2 3">
    <name type="scientific">Streptomyces neyagawaensis</name>
    <dbReference type="NCBI Taxonomy" id="42238"/>
    <lineage>
        <taxon>Bacteria</taxon>
        <taxon>Bacillati</taxon>
        <taxon>Actinomycetota</taxon>
        <taxon>Actinomycetes</taxon>
        <taxon>Kitasatosporales</taxon>
        <taxon>Streptomycetaceae</taxon>
        <taxon>Streptomyces</taxon>
    </lineage>
</organism>
<dbReference type="EMBL" id="JBEYXT010000548">
    <property type="protein sequence ID" value="MEU6807347.1"/>
    <property type="molecule type" value="Genomic_DNA"/>
</dbReference>
<dbReference type="PANTHER" id="PTHR30136">
    <property type="entry name" value="HELIX-TURN-HELIX TRANSCRIPTIONAL REGULATOR, ICLR FAMILY"/>
    <property type="match status" value="1"/>
</dbReference>
<dbReference type="Pfam" id="PF01614">
    <property type="entry name" value="IclR_C"/>
    <property type="match status" value="1"/>
</dbReference>
<evidence type="ECO:0000313" key="2">
    <source>
        <dbReference type="EMBL" id="MEU6807347.1"/>
    </source>
</evidence>
<dbReference type="InterPro" id="IPR029016">
    <property type="entry name" value="GAF-like_dom_sf"/>
</dbReference>
<dbReference type="InterPro" id="IPR050707">
    <property type="entry name" value="HTH_MetabolicPath_Reg"/>
</dbReference>
<reference evidence="2 3" key="1">
    <citation type="submission" date="2024-06" db="EMBL/GenBank/DDBJ databases">
        <title>The Natural Products Discovery Center: Release of the First 8490 Sequenced Strains for Exploring Actinobacteria Biosynthetic Diversity.</title>
        <authorList>
            <person name="Kalkreuter E."/>
            <person name="Kautsar S.A."/>
            <person name="Yang D."/>
            <person name="Bader C.D."/>
            <person name="Teijaro C.N."/>
            <person name="Fluegel L."/>
            <person name="Davis C.M."/>
            <person name="Simpson J.R."/>
            <person name="Lauterbach L."/>
            <person name="Steele A.D."/>
            <person name="Gui C."/>
            <person name="Meng S."/>
            <person name="Li G."/>
            <person name="Viehrig K."/>
            <person name="Ye F."/>
            <person name="Su P."/>
            <person name="Kiefer A.F."/>
            <person name="Nichols A."/>
            <person name="Cepeda A.J."/>
            <person name="Yan W."/>
            <person name="Fan B."/>
            <person name="Jiang Y."/>
            <person name="Adhikari A."/>
            <person name="Zheng C.-J."/>
            <person name="Schuster L."/>
            <person name="Cowan T.M."/>
            <person name="Smanski M.J."/>
            <person name="Chevrette M.G."/>
            <person name="De Carvalho L.P.S."/>
            <person name="Shen B."/>
        </authorList>
    </citation>
    <scope>NUCLEOTIDE SEQUENCE [LARGE SCALE GENOMIC DNA]</scope>
    <source>
        <strain evidence="2 3">NPDC046851</strain>
    </source>
</reference>
<gene>
    <name evidence="2" type="ORF">ABZ931_41355</name>
</gene>
<dbReference type="SUPFAM" id="SSF55781">
    <property type="entry name" value="GAF domain-like"/>
    <property type="match status" value="1"/>
</dbReference>
<dbReference type="PROSITE" id="PS51078">
    <property type="entry name" value="ICLR_ED"/>
    <property type="match status" value="1"/>
</dbReference>
<name>A0ABV3BD18_9ACTN</name>
<accession>A0ABV3BD18</accession>
<keyword evidence="3" id="KW-1185">Reference proteome</keyword>
<dbReference type="PANTHER" id="PTHR30136:SF35">
    <property type="entry name" value="HTH-TYPE TRANSCRIPTIONAL REGULATOR RV1719"/>
    <property type="match status" value="1"/>
</dbReference>
<dbReference type="Proteomes" id="UP001551189">
    <property type="component" value="Unassembled WGS sequence"/>
</dbReference>
<dbReference type="Gene3D" id="3.30.450.40">
    <property type="match status" value="1"/>
</dbReference>
<evidence type="ECO:0000313" key="3">
    <source>
        <dbReference type="Proteomes" id="UP001551189"/>
    </source>
</evidence>
<comment type="caution">
    <text evidence="2">The sequence shown here is derived from an EMBL/GenBank/DDBJ whole genome shotgun (WGS) entry which is preliminary data.</text>
</comment>
<dbReference type="RefSeq" id="WP_359703626.1">
    <property type="nucleotide sequence ID" value="NZ_JBEYXT010000548.1"/>
</dbReference>
<sequence length="139" mass="15046">MGTKLHERDELRVMDVADLLTIARPHLEHLANTVSETTHLMVLEGNGARFLDGVEGPQALRVSYRTGTLLPAHVTSGGKALLAALPADRLRALYPNGLPGGSDPTKDVERLVTSRAGYRSGPVNGDGLRHRHPLFWSVP</sequence>
<protein>
    <recommendedName>
        <fullName evidence="1">IclR-ED domain-containing protein</fullName>
    </recommendedName>
</protein>
<proteinExistence type="predicted"/>
<evidence type="ECO:0000259" key="1">
    <source>
        <dbReference type="PROSITE" id="PS51078"/>
    </source>
</evidence>
<dbReference type="InterPro" id="IPR014757">
    <property type="entry name" value="Tscrpt_reg_IclR_C"/>
</dbReference>